<proteinExistence type="predicted"/>
<reference evidence="3" key="2">
    <citation type="submission" date="2021-04" db="EMBL/GenBank/DDBJ databases">
        <authorList>
            <person name="Gilroy R."/>
        </authorList>
    </citation>
    <scope>NUCLEOTIDE SEQUENCE</scope>
    <source>
        <strain evidence="3">CHK198-12963</strain>
    </source>
</reference>
<feature type="compositionally biased region" description="Polar residues" evidence="1">
    <location>
        <begin position="585"/>
        <end position="595"/>
    </location>
</feature>
<feature type="region of interest" description="Disordered" evidence="1">
    <location>
        <begin position="541"/>
        <end position="605"/>
    </location>
</feature>
<feature type="compositionally biased region" description="Low complexity" evidence="1">
    <location>
        <begin position="549"/>
        <end position="568"/>
    </location>
</feature>
<keyword evidence="2" id="KW-1133">Transmembrane helix</keyword>
<protein>
    <submittedName>
        <fullName evidence="3">DUF5050 domain-containing protein</fullName>
    </submittedName>
</protein>
<keyword evidence="2" id="KW-0472">Membrane</keyword>
<sequence length="605" mass="66903">MKSRRRKKKDSPVKVIFLALFAIVVMVCAVSVILSVYHKISRDYENLENMRPTETMQETVAIDSGDTVGWISEDGGYKYRNEDGSWAKDEWKVIDGLLYRFDENKMLKQGEWKEDGQIFTCGDKGYLKDIQPDPDYVPEETGEDLDNLVKANAYWCYLGEAEGPFKPILYRRATETSVKVLGSSNLPEETTMNSMRAYGDYVYYLPKVESADLSSLTERQRELCDTLFRVIPGSSHKEMIAENVGGYLVLDDTIYYSQNYRIYSADSGTSVPIGEEQFSVSVENGSCYLLDGNGQPVEGDENGSFQIGSRLYHLEDQGKIISVTQNEISVGDEVYLLDEISGGGKGIYRQSDGQKEEILVSNYGIQSFCIVNQKIYYCAYVQMEGEWYSQIFSADLDGGNVQSLGGTFPGTMETLYFYESAGEIYGEYYPEIWNRGYGQLAAINLNGSIYLIADEEQRTGKTASDNERLNLVMADGTDLICLWRDVVWSRSLGVTSTLWNQAIKLNKTERTLLETGNPAMASGQQESEEGLSGEQVVPIVPETSGGEDTVVSPVAPPETTVAPPSSETVSGEAPTVPVEAPTASPGGNTAETQGPQDEVVIVPIG</sequence>
<dbReference type="Gene3D" id="2.10.270.10">
    <property type="entry name" value="Cholin Binding"/>
    <property type="match status" value="1"/>
</dbReference>
<feature type="transmembrane region" description="Helical" evidence="2">
    <location>
        <begin position="12"/>
        <end position="37"/>
    </location>
</feature>
<gene>
    <name evidence="3" type="ORF">H9931_02625</name>
</gene>
<evidence type="ECO:0000256" key="1">
    <source>
        <dbReference type="SAM" id="MobiDB-lite"/>
    </source>
</evidence>
<evidence type="ECO:0000313" key="3">
    <source>
        <dbReference type="EMBL" id="HJC65603.1"/>
    </source>
</evidence>
<keyword evidence="2" id="KW-0812">Transmembrane</keyword>
<organism evidence="3 4">
    <name type="scientific">Candidatus Enterocloster excrementigallinarum</name>
    <dbReference type="NCBI Taxonomy" id="2838558"/>
    <lineage>
        <taxon>Bacteria</taxon>
        <taxon>Bacillati</taxon>
        <taxon>Bacillota</taxon>
        <taxon>Clostridia</taxon>
        <taxon>Lachnospirales</taxon>
        <taxon>Lachnospiraceae</taxon>
        <taxon>Enterocloster</taxon>
    </lineage>
</organism>
<evidence type="ECO:0000256" key="2">
    <source>
        <dbReference type="SAM" id="Phobius"/>
    </source>
</evidence>
<accession>A0A9D2PST4</accession>
<dbReference type="EMBL" id="DWWB01000009">
    <property type="protein sequence ID" value="HJC65603.1"/>
    <property type="molecule type" value="Genomic_DNA"/>
</dbReference>
<dbReference type="Proteomes" id="UP000823863">
    <property type="component" value="Unassembled WGS sequence"/>
</dbReference>
<name>A0A9D2PST4_9FIRM</name>
<reference evidence="3" key="1">
    <citation type="journal article" date="2021" name="PeerJ">
        <title>Extensive microbial diversity within the chicken gut microbiome revealed by metagenomics and culture.</title>
        <authorList>
            <person name="Gilroy R."/>
            <person name="Ravi A."/>
            <person name="Getino M."/>
            <person name="Pursley I."/>
            <person name="Horton D.L."/>
            <person name="Alikhan N.F."/>
            <person name="Baker D."/>
            <person name="Gharbi K."/>
            <person name="Hall N."/>
            <person name="Watson M."/>
            <person name="Adriaenssens E.M."/>
            <person name="Foster-Nyarko E."/>
            <person name="Jarju S."/>
            <person name="Secka A."/>
            <person name="Antonio M."/>
            <person name="Oren A."/>
            <person name="Chaudhuri R.R."/>
            <person name="La Ragione R."/>
            <person name="Hildebrand F."/>
            <person name="Pallen M.J."/>
        </authorList>
    </citation>
    <scope>NUCLEOTIDE SEQUENCE</scope>
    <source>
        <strain evidence="3">CHK198-12963</strain>
    </source>
</reference>
<dbReference type="AlphaFoldDB" id="A0A9D2PST4"/>
<comment type="caution">
    <text evidence="3">The sequence shown here is derived from an EMBL/GenBank/DDBJ whole genome shotgun (WGS) entry which is preliminary data.</text>
</comment>
<evidence type="ECO:0000313" key="4">
    <source>
        <dbReference type="Proteomes" id="UP000823863"/>
    </source>
</evidence>
<dbReference type="SUPFAM" id="SSF69360">
    <property type="entry name" value="Cell wall binding repeat"/>
    <property type="match status" value="1"/>
</dbReference>